<proteinExistence type="predicted"/>
<dbReference type="Proteomes" id="UP000095287">
    <property type="component" value="Unplaced"/>
</dbReference>
<feature type="compositionally biased region" description="Polar residues" evidence="1">
    <location>
        <begin position="60"/>
        <end position="77"/>
    </location>
</feature>
<evidence type="ECO:0000313" key="2">
    <source>
        <dbReference type="Proteomes" id="UP000095287"/>
    </source>
</evidence>
<sequence>MSLRFISLFAIYCSKIENKRVYCKQYPNVFCLIKSYEHLILSKFMWSIRFRSDLAPPGKSQATHTKGPFSTSRSDSSGYQYTYVRGEIEPCEVHQPQVPRRLYRIK</sequence>
<organism evidence="2 3">
    <name type="scientific">Steinernema glaseri</name>
    <dbReference type="NCBI Taxonomy" id="37863"/>
    <lineage>
        <taxon>Eukaryota</taxon>
        <taxon>Metazoa</taxon>
        <taxon>Ecdysozoa</taxon>
        <taxon>Nematoda</taxon>
        <taxon>Chromadorea</taxon>
        <taxon>Rhabditida</taxon>
        <taxon>Tylenchina</taxon>
        <taxon>Panagrolaimomorpha</taxon>
        <taxon>Strongyloidoidea</taxon>
        <taxon>Steinernematidae</taxon>
        <taxon>Steinernema</taxon>
    </lineage>
</organism>
<evidence type="ECO:0000256" key="1">
    <source>
        <dbReference type="SAM" id="MobiDB-lite"/>
    </source>
</evidence>
<reference evidence="3" key="1">
    <citation type="submission" date="2016-11" db="UniProtKB">
        <authorList>
            <consortium name="WormBaseParasite"/>
        </authorList>
    </citation>
    <scope>IDENTIFICATION</scope>
</reference>
<keyword evidence="2" id="KW-1185">Reference proteome</keyword>
<dbReference type="WBParaSite" id="L893_g23694.t1">
    <property type="protein sequence ID" value="L893_g23694.t1"/>
    <property type="gene ID" value="L893_g23694"/>
</dbReference>
<dbReference type="AlphaFoldDB" id="A0A1I7Z7P4"/>
<accession>A0A1I7Z7P4</accession>
<feature type="region of interest" description="Disordered" evidence="1">
    <location>
        <begin position="55"/>
        <end position="77"/>
    </location>
</feature>
<name>A0A1I7Z7P4_9BILA</name>
<evidence type="ECO:0000313" key="3">
    <source>
        <dbReference type="WBParaSite" id="L893_g23694.t1"/>
    </source>
</evidence>
<protein>
    <submittedName>
        <fullName evidence="3">Secreted protein</fullName>
    </submittedName>
</protein>